<dbReference type="STRING" id="1194695.A0A5A7SQ01"/>
<gene>
    <name evidence="2" type="ORF">E6C27_scaffold139G001450</name>
</gene>
<feature type="signal peptide" evidence="1">
    <location>
        <begin position="1"/>
        <end position="26"/>
    </location>
</feature>
<protein>
    <submittedName>
        <fullName evidence="2">Basic form of pathogenesis-related protein 1-like</fullName>
    </submittedName>
</protein>
<evidence type="ECO:0000313" key="2">
    <source>
        <dbReference type="EMBL" id="KAA0031389.1"/>
    </source>
</evidence>
<dbReference type="Proteomes" id="UP000321393">
    <property type="component" value="Unassembled WGS sequence"/>
</dbReference>
<dbReference type="InterPro" id="IPR035940">
    <property type="entry name" value="CAP_sf"/>
</dbReference>
<proteinExistence type="predicted"/>
<dbReference type="AlphaFoldDB" id="A0A5A7SQ01"/>
<sequence length="61" mass="6588">MSKMALVTALSTLCIVALTLTPIVVAQNSPQDFVDAHNAVRAKVGAEPLFWDEELEAYAIN</sequence>
<evidence type="ECO:0000256" key="1">
    <source>
        <dbReference type="SAM" id="SignalP"/>
    </source>
</evidence>
<dbReference type="EMBL" id="SSTE01022915">
    <property type="protein sequence ID" value="KAA0031389.1"/>
    <property type="molecule type" value="Genomic_DNA"/>
</dbReference>
<feature type="chain" id="PRO_5022929088" evidence="1">
    <location>
        <begin position="27"/>
        <end position="61"/>
    </location>
</feature>
<keyword evidence="1" id="KW-0732">Signal</keyword>
<name>A0A5A7SQ01_CUCMM</name>
<evidence type="ECO:0000313" key="3">
    <source>
        <dbReference type="Proteomes" id="UP000321393"/>
    </source>
</evidence>
<dbReference type="SUPFAM" id="SSF55797">
    <property type="entry name" value="PR-1-like"/>
    <property type="match status" value="1"/>
</dbReference>
<comment type="caution">
    <text evidence="2">The sequence shown here is derived from an EMBL/GenBank/DDBJ whole genome shotgun (WGS) entry which is preliminary data.</text>
</comment>
<accession>A0A5A7SQ01</accession>
<dbReference type="OrthoDB" id="1730477at2759"/>
<dbReference type="Gene3D" id="3.40.33.10">
    <property type="entry name" value="CAP"/>
    <property type="match status" value="1"/>
</dbReference>
<organism evidence="2 3">
    <name type="scientific">Cucumis melo var. makuwa</name>
    <name type="common">Oriental melon</name>
    <dbReference type="NCBI Taxonomy" id="1194695"/>
    <lineage>
        <taxon>Eukaryota</taxon>
        <taxon>Viridiplantae</taxon>
        <taxon>Streptophyta</taxon>
        <taxon>Embryophyta</taxon>
        <taxon>Tracheophyta</taxon>
        <taxon>Spermatophyta</taxon>
        <taxon>Magnoliopsida</taxon>
        <taxon>eudicotyledons</taxon>
        <taxon>Gunneridae</taxon>
        <taxon>Pentapetalae</taxon>
        <taxon>rosids</taxon>
        <taxon>fabids</taxon>
        <taxon>Cucurbitales</taxon>
        <taxon>Cucurbitaceae</taxon>
        <taxon>Benincaseae</taxon>
        <taxon>Cucumis</taxon>
    </lineage>
</organism>
<reference evidence="2 3" key="1">
    <citation type="submission" date="2019-08" db="EMBL/GenBank/DDBJ databases">
        <title>Draft genome sequences of two oriental melons (Cucumis melo L. var makuwa).</title>
        <authorList>
            <person name="Kwon S.-Y."/>
        </authorList>
    </citation>
    <scope>NUCLEOTIDE SEQUENCE [LARGE SCALE GENOMIC DNA]</scope>
    <source>
        <strain evidence="3">cv. SW 3</strain>
        <tissue evidence="2">Leaf</tissue>
    </source>
</reference>